<accession>A0A6B8TMP6</accession>
<keyword evidence="1" id="KW-0472">Membrane</keyword>
<protein>
    <submittedName>
        <fullName evidence="2">Uncharacterized protein</fullName>
    </submittedName>
</protein>
<evidence type="ECO:0000313" key="3">
    <source>
        <dbReference type="Proteomes" id="UP000426857"/>
    </source>
</evidence>
<name>A0A6B8TMP6_9CORY</name>
<dbReference type="KEGG" id="cxe:FOB82_03085"/>
<keyword evidence="1" id="KW-1133">Transmembrane helix</keyword>
<dbReference type="EMBL" id="CP046322">
    <property type="protein sequence ID" value="QGS34081.1"/>
    <property type="molecule type" value="Genomic_DNA"/>
</dbReference>
<reference evidence="2 3" key="1">
    <citation type="submission" date="2019-11" db="EMBL/GenBank/DDBJ databases">
        <title>FDA dAtabase for Regulatory Grade micrObial Sequences (FDA-ARGOS): Supporting development and validation of Infectious Disease Dx tests.</title>
        <authorList>
            <person name="Kerrigan L."/>
            <person name="Long C."/>
            <person name="Tallon L."/>
            <person name="Sadzewicz L."/>
            <person name="Vavikolanu K."/>
            <person name="Mehta A."/>
            <person name="Aluvathingal J."/>
            <person name="Nadendla S."/>
            <person name="Yan Y."/>
            <person name="Sichtig H."/>
        </authorList>
    </citation>
    <scope>NUCLEOTIDE SEQUENCE [LARGE SCALE GENOMIC DNA]</scope>
    <source>
        <strain evidence="2 3">FDAARGOS_674</strain>
    </source>
</reference>
<keyword evidence="1" id="KW-0812">Transmembrane</keyword>
<sequence length="87" mass="9855">MTTHQPARRAEDGPEPPTWCSTARLLAADRVPRTYGGAQRPRHRRRIRPALWRLRRMRGDVTGVIIVTAVLIALLGITWLMVLGAYL</sequence>
<proteinExistence type="predicted"/>
<evidence type="ECO:0000256" key="1">
    <source>
        <dbReference type="SAM" id="Phobius"/>
    </source>
</evidence>
<organism evidence="2 3">
    <name type="scientific">Corynebacterium xerosis</name>
    <dbReference type="NCBI Taxonomy" id="1725"/>
    <lineage>
        <taxon>Bacteria</taxon>
        <taxon>Bacillati</taxon>
        <taxon>Actinomycetota</taxon>
        <taxon>Actinomycetes</taxon>
        <taxon>Mycobacteriales</taxon>
        <taxon>Corynebacteriaceae</taxon>
        <taxon>Corynebacterium</taxon>
    </lineage>
</organism>
<dbReference type="RefSeq" id="WP_155867878.1">
    <property type="nucleotide sequence ID" value="NZ_CP046322.1"/>
</dbReference>
<dbReference type="AlphaFoldDB" id="A0A6B8TMP6"/>
<evidence type="ECO:0000313" key="2">
    <source>
        <dbReference type="EMBL" id="QGS34081.1"/>
    </source>
</evidence>
<gene>
    <name evidence="2" type="ORF">FOB82_03085</name>
</gene>
<dbReference type="Proteomes" id="UP000426857">
    <property type="component" value="Chromosome"/>
</dbReference>
<feature type="transmembrane region" description="Helical" evidence="1">
    <location>
        <begin position="61"/>
        <end position="86"/>
    </location>
</feature>